<sequence>MMSYLYRFIDFMRRKGLTDLAAFALTVILVWTGGPYFGTDSWYPLRSVQARLILIGAIGAGWLLWRGWRWWRERRAAGEMAQDLAAPAGEGADSPAARAGQEQARLRARFAEAMELLRKRKRRDGRGLDTLPWYLLIGAPGAGKSTLLQNSGLDFPLKEHFGGHTVAGVGGTRQCDWWFADQAVFIDSAGRYTTQDSDAAADGAAWQAFLGLLRKHRRRPLNGVIVAVSASDLLDPDEDRRRAHARAVRRRLDELGERLRATVPVYLVLTKCDLISGFGDFFAELDGAGREQVWGTTFPHGRDAPADPTTLFAAELELLLGRIDARALDRLQAFRDPQRRAGVLSFPQQLRLLQPQLQAFVHSAFGSHGYADQPWLRGVYFTSGTQHGHPIDRVLSTVARVFGLAPSRLPAPADKPRTFFVGRLLNEVMFAEAGLAGGYLGSERRKRALQVAAWVGLGAATLTLLFCLIGSYTNNRQRIGQVRDALADYPMEALPDATTEQEFYARALQRFDVLERTRNVAEPPGRPVPWSYRFGLYRGASLGADVQAAYLRDLNAVMLPALAQSLHLSLSGSSGDPQWLYQLLKGYLMLGQPARRDVGHLSALAATHWRRTLSDDPALRAALDRHLRALFAGGARALPLDERQIERARETLHTAEIPTLVYGGLVLARSGATPREAAPVRLDRKLGLLGEVFQRRSGTALSEPLPALYTRQAFAELSGGGIERAVREFLAEDWVLGGAKLDALARLQLTQQVLALYQRDYIAAWDRVLADIELRPVVGMGEASAVAAKLGGPGSPLKALLELVREHTHGLHAAKPAGDKGAKGGGSAQNRSAAEADNDNDNEGGAGQGGDAAGEPIGLHFEPFNRLLSSDGGAMPLDQTMTTLTQMSRSLLSIGAGVGGVDQNDPALLIAAQQAEQLPAPASQWVAALAGRSRSLAADSAGESMRAGLRQSVGADCGLFVNGRYPFDPGASSEIPLRDFAELFAGGGRFDRFFQQSLAAKVDTGARRWQWKDGMREVEAGDVLARAQLADQIRQAYFGSGGLPQVAFTVSVAPQPGIGRVQLEVDGQSLDYADGVATRQSMTWPGPRAGFVKISAWDEQDQPLASKEYRGAWSWFRALQDGRLRREGDLNYVADIALGSAQLRIGVLPGSLRHPFADASVQRFRCP</sequence>
<feature type="transmembrane region" description="Helical" evidence="2">
    <location>
        <begin position="451"/>
        <end position="472"/>
    </location>
</feature>
<feature type="region of interest" description="Disordered" evidence="1">
    <location>
        <begin position="811"/>
        <end position="856"/>
    </location>
</feature>
<dbReference type="InterPro" id="IPR027417">
    <property type="entry name" value="P-loop_NTPase"/>
</dbReference>
<dbReference type="PANTHER" id="PTHR36153">
    <property type="entry name" value="INNER MEMBRANE PROTEIN-RELATED"/>
    <property type="match status" value="1"/>
</dbReference>
<protein>
    <submittedName>
        <fullName evidence="6">Type VI secretion system membrane subunit TssM</fullName>
    </submittedName>
</protein>
<dbReference type="InterPro" id="IPR025743">
    <property type="entry name" value="TssM1_N"/>
</dbReference>
<dbReference type="Pfam" id="PF06761">
    <property type="entry name" value="IcmF-related"/>
    <property type="match status" value="1"/>
</dbReference>
<dbReference type="RefSeq" id="WP_309151285.1">
    <property type="nucleotide sequence ID" value="NZ_CP133568.1"/>
</dbReference>
<name>A0ABY9P510_9GAMM</name>
<feature type="transmembrane region" description="Helical" evidence="2">
    <location>
        <begin position="49"/>
        <end position="65"/>
    </location>
</feature>
<feature type="domain" description="IcmF-related" evidence="4">
    <location>
        <begin position="513"/>
        <end position="808"/>
    </location>
</feature>
<dbReference type="EMBL" id="CP133568">
    <property type="protein sequence ID" value="WMT02120.1"/>
    <property type="molecule type" value="Genomic_DNA"/>
</dbReference>
<dbReference type="InterPro" id="IPR009612">
    <property type="entry name" value="IcmF-rel"/>
</dbReference>
<keyword evidence="2" id="KW-0812">Transmembrane</keyword>
<evidence type="ECO:0000259" key="4">
    <source>
        <dbReference type="Pfam" id="PF06761"/>
    </source>
</evidence>
<organism evidence="6 7">
    <name type="scientific">Lysobacter yananisis</name>
    <dbReference type="NCBI Taxonomy" id="1003114"/>
    <lineage>
        <taxon>Bacteria</taxon>
        <taxon>Pseudomonadati</taxon>
        <taxon>Pseudomonadota</taxon>
        <taxon>Gammaproteobacteria</taxon>
        <taxon>Lysobacterales</taxon>
        <taxon>Lysobacteraceae</taxon>
        <taxon>Lysobacter</taxon>
    </lineage>
</organism>
<feature type="transmembrane region" description="Helical" evidence="2">
    <location>
        <begin position="20"/>
        <end position="37"/>
    </location>
</feature>
<dbReference type="Pfam" id="PF06744">
    <property type="entry name" value="IcmF_C"/>
    <property type="match status" value="1"/>
</dbReference>
<dbReference type="Pfam" id="PF14331">
    <property type="entry name" value="IcmF-related_N"/>
    <property type="match status" value="1"/>
</dbReference>
<keyword evidence="2" id="KW-0472">Membrane</keyword>
<dbReference type="SUPFAM" id="SSF52540">
    <property type="entry name" value="P-loop containing nucleoside triphosphate hydrolases"/>
    <property type="match status" value="1"/>
</dbReference>
<feature type="domain" description="Type VI secretion system IcmF C-terminal" evidence="3">
    <location>
        <begin position="1050"/>
        <end position="1144"/>
    </location>
</feature>
<evidence type="ECO:0000259" key="3">
    <source>
        <dbReference type="Pfam" id="PF06744"/>
    </source>
</evidence>
<dbReference type="CDD" id="cd00882">
    <property type="entry name" value="Ras_like_GTPase"/>
    <property type="match status" value="1"/>
</dbReference>
<keyword evidence="7" id="KW-1185">Reference proteome</keyword>
<evidence type="ECO:0000313" key="7">
    <source>
        <dbReference type="Proteomes" id="UP001229313"/>
    </source>
</evidence>
<feature type="domain" description="Type VI secretion system component TssM1 N-terminal" evidence="5">
    <location>
        <begin position="201"/>
        <end position="456"/>
    </location>
</feature>
<evidence type="ECO:0000259" key="5">
    <source>
        <dbReference type="Pfam" id="PF14331"/>
    </source>
</evidence>
<keyword evidence="2" id="KW-1133">Transmembrane helix</keyword>
<dbReference type="Proteomes" id="UP001229313">
    <property type="component" value="Chromosome"/>
</dbReference>
<dbReference type="InterPro" id="IPR010623">
    <property type="entry name" value="IcmF_C"/>
</dbReference>
<evidence type="ECO:0000256" key="1">
    <source>
        <dbReference type="SAM" id="MobiDB-lite"/>
    </source>
</evidence>
<gene>
    <name evidence="6" type="primary">tssM</name>
    <name evidence="6" type="ORF">RDV84_19455</name>
</gene>
<dbReference type="Gene3D" id="3.40.50.300">
    <property type="entry name" value="P-loop containing nucleotide triphosphate hydrolases"/>
    <property type="match status" value="1"/>
</dbReference>
<dbReference type="InterPro" id="IPR017731">
    <property type="entry name" value="TssM1-like"/>
</dbReference>
<dbReference type="NCBIfam" id="TIGR03348">
    <property type="entry name" value="VI_IcmF"/>
    <property type="match status" value="1"/>
</dbReference>
<accession>A0ABY9P510</accession>
<reference evidence="6 7" key="1">
    <citation type="submission" date="2023-08" db="EMBL/GenBank/DDBJ databases">
        <title>The whole genome sequence of Lysobacter yananisis.</title>
        <authorList>
            <person name="Sun H."/>
        </authorList>
    </citation>
    <scope>NUCLEOTIDE SEQUENCE [LARGE SCALE GENOMIC DNA]</scope>
    <source>
        <strain evidence="6 7">SNNU513</strain>
    </source>
</reference>
<dbReference type="InterPro" id="IPR053156">
    <property type="entry name" value="T6SS_TssM-like"/>
</dbReference>
<dbReference type="PANTHER" id="PTHR36153:SF1">
    <property type="entry name" value="TYPE VI SECRETION SYSTEM COMPONENT TSSM1"/>
    <property type="match status" value="1"/>
</dbReference>
<evidence type="ECO:0000313" key="6">
    <source>
        <dbReference type="EMBL" id="WMT02120.1"/>
    </source>
</evidence>
<proteinExistence type="predicted"/>
<evidence type="ECO:0000256" key="2">
    <source>
        <dbReference type="SAM" id="Phobius"/>
    </source>
</evidence>